<evidence type="ECO:0000256" key="1">
    <source>
        <dbReference type="SAM" id="MobiDB-lite"/>
    </source>
</evidence>
<organism evidence="4 5">
    <name type="scientific">Leishmania tarentolae</name>
    <name type="common">Sauroleishmania tarentolae</name>
    <dbReference type="NCBI Taxonomy" id="5689"/>
    <lineage>
        <taxon>Eukaryota</taxon>
        <taxon>Discoba</taxon>
        <taxon>Euglenozoa</taxon>
        <taxon>Kinetoplastea</taxon>
        <taxon>Metakinetoplastina</taxon>
        <taxon>Trypanosomatida</taxon>
        <taxon>Trypanosomatidae</taxon>
        <taxon>Leishmaniinae</taxon>
        <taxon>Leishmania</taxon>
        <taxon>lizard Leishmania</taxon>
    </lineage>
</organism>
<dbReference type="Proteomes" id="UP000419144">
    <property type="component" value="Unassembled WGS sequence"/>
</dbReference>
<keyword evidence="5" id="KW-1185">Reference proteome</keyword>
<feature type="signal peptide" evidence="2">
    <location>
        <begin position="1"/>
        <end position="27"/>
    </location>
</feature>
<sequence>MVMRLDEFMLLGLTGLVDWTVVQPSAASQRDTSYTSTDTWQQTQTYLALLTELTPTVLTGRSSASVNATPLVYATVSSLIELEKLGPRQLRLRQEQFDVTGRYRLLYLTTPSAVACDEWWQVLYCLTKDHRHHLLSNAAPAATAPSFHPDPENGDLCCDLAAFLTGSPVAPAPERSHEVSDVTELQQLLLFTPSSTCPVTAGRSSYRLRGGISQSLPTATQLSVNDLRTSPPLVCPQRPEHGSPRDRKIRHPVAAPLPSDLIVTCDAATVTAAAVTGSSLSSFQCNSAPAGTDMIPSVEKPMSLSVWTASLPWSTVPVRDGDRGHLAQTRKPTSTSALTRCLPTKSPVPSAATGNEDAHLSGAPAAAMRRIVAPPSLCTLLGSGTDLCCESASVSTALASSTASTRGGGVAERDADVSSQALAAETVAPQTSSALRREHVESKRPTGVASHPVFFSSAATGSSTAQPLWNPPVSPRVSRHQSPLQDPLEHQSPPLTRRGVTAPTALTSSEAVALPQASTAGRTLSPLSFAYEPVHVDSITVSRARGNYCSSPCRRLTSPSSAMELYLLHWYGRGTPSFTPRIMYHNVSPLQRQSIDSKDNRFRIRFDSAAVPTSGQRRNNRHCRRLRSAARRQYSLSSPAYRSRHAGAADAPATPPLLSVIAQPHMFLKYPVQVSSPCSSDKDGAGASGAATYVFLTLDEECVVTVPAAHFKKCIEEANLLQRHKVRGVTAGAEHLCSGAVTVSVGVRSLERARHFFGEKHCRAMPVAEVVRVSRGDEEPLLLLNSAQRERFRDLSMTICIATQKHAFILEAKNSTDAARYVGSWKAYLRSRRRSH</sequence>
<feature type="chain" id="PRO_5024971031" description="Kinetoplastid PH-like domain-containing protein" evidence="2">
    <location>
        <begin position="28"/>
        <end position="836"/>
    </location>
</feature>
<proteinExistence type="predicted"/>
<feature type="domain" description="Kinetoplastid PH-like" evidence="3">
    <location>
        <begin position="660"/>
        <end position="830"/>
    </location>
</feature>
<dbReference type="EMBL" id="BLBS01000056">
    <property type="protein sequence ID" value="GET92885.1"/>
    <property type="molecule type" value="Genomic_DNA"/>
</dbReference>
<feature type="region of interest" description="Disordered" evidence="1">
    <location>
        <begin position="461"/>
        <end position="500"/>
    </location>
</feature>
<feature type="region of interest" description="Disordered" evidence="1">
    <location>
        <begin position="426"/>
        <end position="448"/>
    </location>
</feature>
<dbReference type="InterPro" id="IPR058803">
    <property type="entry name" value="PH_38"/>
</dbReference>
<comment type="caution">
    <text evidence="4">The sequence shown here is derived from an EMBL/GenBank/DDBJ whole genome shotgun (WGS) entry which is preliminary data.</text>
</comment>
<keyword evidence="2" id="KW-0732">Signal</keyword>
<feature type="region of interest" description="Disordered" evidence="1">
    <location>
        <begin position="322"/>
        <end position="357"/>
    </location>
</feature>
<feature type="region of interest" description="Disordered" evidence="1">
    <location>
        <begin position="228"/>
        <end position="250"/>
    </location>
</feature>
<dbReference type="Pfam" id="PF26289">
    <property type="entry name" value="PH_38"/>
    <property type="match status" value="1"/>
</dbReference>
<name>A0A640KUV1_LEITA</name>
<reference evidence="4" key="1">
    <citation type="submission" date="2019-11" db="EMBL/GenBank/DDBJ databases">
        <title>Leishmania tarentolae CDS.</title>
        <authorList>
            <person name="Goto Y."/>
            <person name="Yamagishi J."/>
        </authorList>
    </citation>
    <scope>NUCLEOTIDE SEQUENCE [LARGE SCALE GENOMIC DNA]</scope>
    <source>
        <strain evidence="4">Parrot Tar II</strain>
    </source>
</reference>
<evidence type="ECO:0000313" key="5">
    <source>
        <dbReference type="Proteomes" id="UP000419144"/>
    </source>
</evidence>
<dbReference type="VEuPathDB" id="TriTrypDB:LtaPh_3537000"/>
<dbReference type="AlphaFoldDB" id="A0A640KUV1"/>
<evidence type="ECO:0000259" key="3">
    <source>
        <dbReference type="Pfam" id="PF26289"/>
    </source>
</evidence>
<protein>
    <recommendedName>
        <fullName evidence="3">Kinetoplastid PH-like domain-containing protein</fullName>
    </recommendedName>
</protein>
<accession>A0A640KUV1</accession>
<dbReference type="OrthoDB" id="266923at2759"/>
<feature type="compositionally biased region" description="Basic and acidic residues" evidence="1">
    <location>
        <begin position="435"/>
        <end position="444"/>
    </location>
</feature>
<evidence type="ECO:0000256" key="2">
    <source>
        <dbReference type="SAM" id="SignalP"/>
    </source>
</evidence>
<gene>
    <name evidence="4" type="ORF">LtaPh_3537000</name>
</gene>
<evidence type="ECO:0000313" key="4">
    <source>
        <dbReference type="EMBL" id="GET92885.1"/>
    </source>
</evidence>